<evidence type="ECO:0000256" key="1">
    <source>
        <dbReference type="SAM" id="MobiDB-lite"/>
    </source>
</evidence>
<gene>
    <name evidence="2" type="ORF">GNI_157120</name>
</gene>
<organism evidence="2 3">
    <name type="scientific">Gregarina niphandrodes</name>
    <name type="common">Septate eugregarine</name>
    <dbReference type="NCBI Taxonomy" id="110365"/>
    <lineage>
        <taxon>Eukaryota</taxon>
        <taxon>Sar</taxon>
        <taxon>Alveolata</taxon>
        <taxon>Apicomplexa</taxon>
        <taxon>Conoidasida</taxon>
        <taxon>Gregarinasina</taxon>
        <taxon>Eugregarinorida</taxon>
        <taxon>Gregarinidae</taxon>
        <taxon>Gregarina</taxon>
    </lineage>
</organism>
<reference evidence="2" key="1">
    <citation type="submission" date="2013-12" db="EMBL/GenBank/DDBJ databases">
        <authorList>
            <person name="Omoto C.K."/>
            <person name="Sibley D."/>
            <person name="Venepally P."/>
            <person name="Hadjithomas M."/>
            <person name="Karamycheva S."/>
            <person name="Brunk B."/>
            <person name="Roos D."/>
            <person name="Caler E."/>
            <person name="Lorenzi H."/>
        </authorList>
    </citation>
    <scope>NUCLEOTIDE SEQUENCE</scope>
</reference>
<comment type="caution">
    <text evidence="2">The sequence shown here is derived from an EMBL/GenBank/DDBJ whole genome shotgun (WGS) entry which is preliminary data.</text>
</comment>
<accession>A0A023AZ21</accession>
<evidence type="ECO:0000313" key="2">
    <source>
        <dbReference type="EMBL" id="EZG43872.1"/>
    </source>
</evidence>
<dbReference type="VEuPathDB" id="CryptoDB:GNI_157120"/>
<dbReference type="AlphaFoldDB" id="A0A023AZ21"/>
<dbReference type="RefSeq" id="XP_011132960.1">
    <property type="nucleotide sequence ID" value="XM_011134658.1"/>
</dbReference>
<dbReference type="GeneID" id="22915453"/>
<feature type="region of interest" description="Disordered" evidence="1">
    <location>
        <begin position="512"/>
        <end position="549"/>
    </location>
</feature>
<dbReference type="Proteomes" id="UP000019763">
    <property type="component" value="Unassembled WGS sequence"/>
</dbReference>
<feature type="region of interest" description="Disordered" evidence="1">
    <location>
        <begin position="443"/>
        <end position="477"/>
    </location>
</feature>
<protein>
    <submittedName>
        <fullName evidence="2">Uncharacterized protein</fullName>
    </submittedName>
</protein>
<keyword evidence="3" id="KW-1185">Reference proteome</keyword>
<proteinExistence type="predicted"/>
<dbReference type="EMBL" id="AFNH02001171">
    <property type="protein sequence ID" value="EZG43872.1"/>
    <property type="molecule type" value="Genomic_DNA"/>
</dbReference>
<sequence>MLVELPCRLQGLVQRVSMSVLRQIRRDLHFCKALRELCKVMKGRSASAENANTINAIDAETAQQTDLGRLKRCSGYAELAHLDESLEDWMVALTEIASQLKTLTCLALQMTNHAMVNWPARILSSAIDVWYLDLPGAFSGMSESYKDKADRLLGPPRPGVSRSVSLPLSPPLRQKQCITEQLVKLARIKFHMTSRTASSSRKSMDEAVFGTKDVRARAASLQPCLKRVKSFSPMSYAPSEMTPSPTRSQVIPNVLFKGIFDKMYFKAVHGSRNMYAPYLDRFEDFLGPYMEFNEDGCTCCCALGSLDYPEFHNLAQCALRIAQRVQKYASNPLVALRHKSASAAQPKVSFMSRWMPAAATANGVNTVLEKQEKLTQLAENLIATKISPHVHSALETRIYKAESYVTLLKAYVNELSVTFRELEKLDLEAKQLIHAKECVSKEGISNKPSGGEETLFGTPNFKQYHDGDSEIRKSSSAAPLSAGLRSREIGMRAAVLVSEILFPAAFTPHDAMKKPPSLASDSQDSGCGRGSRHYYQGPNEQATRKPTDEIPSIGKIMMILSQWKRFIDPHLMTQMHLHHLDADDGC</sequence>
<feature type="compositionally biased region" description="Basic and acidic residues" evidence="1">
    <location>
        <begin position="463"/>
        <end position="473"/>
    </location>
</feature>
<name>A0A023AZ21_GRENI</name>
<evidence type="ECO:0000313" key="3">
    <source>
        <dbReference type="Proteomes" id="UP000019763"/>
    </source>
</evidence>